<feature type="transmembrane region" description="Helical" evidence="7">
    <location>
        <begin position="260"/>
        <end position="282"/>
    </location>
</feature>
<dbReference type="Pfam" id="PF05977">
    <property type="entry name" value="MFS_3"/>
    <property type="match status" value="1"/>
</dbReference>
<dbReference type="Proteomes" id="UP001597343">
    <property type="component" value="Unassembled WGS sequence"/>
</dbReference>
<dbReference type="SUPFAM" id="SSF103473">
    <property type="entry name" value="MFS general substrate transporter"/>
    <property type="match status" value="1"/>
</dbReference>
<evidence type="ECO:0000256" key="6">
    <source>
        <dbReference type="ARBA" id="ARBA00023136"/>
    </source>
</evidence>
<feature type="transmembrane region" description="Helical" evidence="7">
    <location>
        <begin position="79"/>
        <end position="103"/>
    </location>
</feature>
<keyword evidence="6 7" id="KW-0472">Membrane</keyword>
<keyword evidence="9" id="KW-1185">Reference proteome</keyword>
<dbReference type="InterPro" id="IPR036259">
    <property type="entry name" value="MFS_trans_sf"/>
</dbReference>
<keyword evidence="5 7" id="KW-1133">Transmembrane helix</keyword>
<sequence length="426" mass="45092">MKKLFTGTLWKDKDFMRLWAGLSVSLVGSEVTVLALPTIALLLLGASSFEVGALRAVETIAFPVLGLFVGVWADRLDPRRIMVVSNLIRLLALLSIPIVALMFDLTMIQLFLVALLLGVCTVFFNVSYATFLPLMVKREDLIDGNAKITLSQSAAKVAGPGLAGWLIGVVGAVQSIVIDAVGYLFAAVMLMRIKTEEPKRGAGSNGGQAGFWSMMGDGIRLVFGNAILRSLMIITGCMNFGFSMVQPMLLIFAYQELQLTAGQVGIILSLGSTGFVAGALVAKRVTLSLGLGKSLFFTSSLMGLSLAGLVFANFGSPVVLLTAFWFLTSLVLPIYDINAVTLRQSVTPTELQGRMNATMRTVIWGAIPLGAMLGGAITGAAGVTASILIGGGVVFLSSFLILFSDLIKLCEQPAEPTATLPSKQAI</sequence>
<comment type="subcellular location">
    <subcellularLocation>
        <location evidence="1">Cell membrane</location>
        <topology evidence="1">Multi-pass membrane protein</topology>
    </subcellularLocation>
</comment>
<evidence type="ECO:0000256" key="1">
    <source>
        <dbReference type="ARBA" id="ARBA00004651"/>
    </source>
</evidence>
<keyword evidence="2" id="KW-0813">Transport</keyword>
<evidence type="ECO:0000313" key="9">
    <source>
        <dbReference type="Proteomes" id="UP001597343"/>
    </source>
</evidence>
<evidence type="ECO:0000313" key="8">
    <source>
        <dbReference type="EMBL" id="MFD2170048.1"/>
    </source>
</evidence>
<protein>
    <submittedName>
        <fullName evidence="8">MFS transporter</fullName>
    </submittedName>
</protein>
<evidence type="ECO:0000256" key="5">
    <source>
        <dbReference type="ARBA" id="ARBA00022989"/>
    </source>
</evidence>
<proteinExistence type="predicted"/>
<feature type="transmembrane region" description="Helical" evidence="7">
    <location>
        <begin position="318"/>
        <end position="337"/>
    </location>
</feature>
<reference evidence="9" key="1">
    <citation type="journal article" date="2019" name="Int. J. Syst. Evol. Microbiol.">
        <title>The Global Catalogue of Microorganisms (GCM) 10K type strain sequencing project: providing services to taxonomists for standard genome sequencing and annotation.</title>
        <authorList>
            <consortium name="The Broad Institute Genomics Platform"/>
            <consortium name="The Broad Institute Genome Sequencing Center for Infectious Disease"/>
            <person name="Wu L."/>
            <person name="Ma J."/>
        </authorList>
    </citation>
    <scope>NUCLEOTIDE SEQUENCE [LARGE SCALE GENOMIC DNA]</scope>
    <source>
        <strain evidence="9">CGMCC 1.13574</strain>
    </source>
</reference>
<feature type="transmembrane region" description="Helical" evidence="7">
    <location>
        <begin position="110"/>
        <end position="131"/>
    </location>
</feature>
<evidence type="ECO:0000256" key="7">
    <source>
        <dbReference type="SAM" id="Phobius"/>
    </source>
</evidence>
<feature type="transmembrane region" description="Helical" evidence="7">
    <location>
        <begin position="294"/>
        <end position="312"/>
    </location>
</feature>
<dbReference type="Gene3D" id="1.20.1250.20">
    <property type="entry name" value="MFS general substrate transporter like domains"/>
    <property type="match status" value="1"/>
</dbReference>
<feature type="transmembrane region" description="Helical" evidence="7">
    <location>
        <begin position="165"/>
        <end position="190"/>
    </location>
</feature>
<gene>
    <name evidence="8" type="ORF">ACFSOY_08565</name>
</gene>
<feature type="transmembrane region" description="Helical" evidence="7">
    <location>
        <begin position="20"/>
        <end position="44"/>
    </location>
</feature>
<organism evidence="8 9">
    <name type="scientific">Tumebacillus lipolyticus</name>
    <dbReference type="NCBI Taxonomy" id="1280370"/>
    <lineage>
        <taxon>Bacteria</taxon>
        <taxon>Bacillati</taxon>
        <taxon>Bacillota</taxon>
        <taxon>Bacilli</taxon>
        <taxon>Bacillales</taxon>
        <taxon>Alicyclobacillaceae</taxon>
        <taxon>Tumebacillus</taxon>
    </lineage>
</organism>
<keyword evidence="3" id="KW-1003">Cell membrane</keyword>
<evidence type="ECO:0000256" key="2">
    <source>
        <dbReference type="ARBA" id="ARBA00022448"/>
    </source>
</evidence>
<feature type="transmembrane region" description="Helical" evidence="7">
    <location>
        <begin position="383"/>
        <end position="403"/>
    </location>
</feature>
<keyword evidence="4 7" id="KW-0812">Transmembrane</keyword>
<dbReference type="InterPro" id="IPR010290">
    <property type="entry name" value="TM_effector"/>
</dbReference>
<dbReference type="RefSeq" id="WP_386045675.1">
    <property type="nucleotide sequence ID" value="NZ_JBHUIO010000005.1"/>
</dbReference>
<comment type="caution">
    <text evidence="8">The sequence shown here is derived from an EMBL/GenBank/DDBJ whole genome shotgun (WGS) entry which is preliminary data.</text>
</comment>
<dbReference type="PANTHER" id="PTHR23513:SF6">
    <property type="entry name" value="MAJOR FACILITATOR SUPERFAMILY ASSOCIATED DOMAIN-CONTAINING PROTEIN"/>
    <property type="match status" value="1"/>
</dbReference>
<evidence type="ECO:0000256" key="3">
    <source>
        <dbReference type="ARBA" id="ARBA00022475"/>
    </source>
</evidence>
<feature type="transmembrane region" description="Helical" evidence="7">
    <location>
        <begin position="357"/>
        <end position="377"/>
    </location>
</feature>
<dbReference type="CDD" id="cd06173">
    <property type="entry name" value="MFS_MefA_like"/>
    <property type="match status" value="1"/>
</dbReference>
<name>A0ABW4ZVL1_9BACL</name>
<dbReference type="EMBL" id="JBHUIO010000005">
    <property type="protein sequence ID" value="MFD2170048.1"/>
    <property type="molecule type" value="Genomic_DNA"/>
</dbReference>
<evidence type="ECO:0000256" key="4">
    <source>
        <dbReference type="ARBA" id="ARBA00022692"/>
    </source>
</evidence>
<dbReference type="PANTHER" id="PTHR23513">
    <property type="entry name" value="INTEGRAL MEMBRANE EFFLUX PROTEIN-RELATED"/>
    <property type="match status" value="1"/>
</dbReference>
<feature type="transmembrane region" description="Helical" evidence="7">
    <location>
        <begin position="230"/>
        <end position="254"/>
    </location>
</feature>
<accession>A0ABW4ZVL1</accession>